<dbReference type="Proteomes" id="UP000006457">
    <property type="component" value="Unassembled WGS sequence"/>
</dbReference>
<dbReference type="InterPro" id="IPR015860">
    <property type="entry name" value="ABC_transpr_TagH-like"/>
</dbReference>
<dbReference type="Gene3D" id="3.40.50.300">
    <property type="entry name" value="P-loop containing nucleotide triphosphate hydrolases"/>
    <property type="match status" value="1"/>
</dbReference>
<evidence type="ECO:0000256" key="3">
    <source>
        <dbReference type="ARBA" id="ARBA00022741"/>
    </source>
</evidence>
<dbReference type="CDD" id="cd03220">
    <property type="entry name" value="ABC_KpsT_Wzt"/>
    <property type="match status" value="1"/>
</dbReference>
<comment type="similarity">
    <text evidence="1">Belongs to the ABC transporter superfamily.</text>
</comment>
<keyword evidence="7" id="KW-1185">Reference proteome</keyword>
<keyword evidence="4 6" id="KW-0067">ATP-binding</keyword>
<feature type="domain" description="ABC transporter" evidence="5">
    <location>
        <begin position="2"/>
        <end position="221"/>
    </location>
</feature>
<dbReference type="InterPro" id="IPR017871">
    <property type="entry name" value="ABC_transporter-like_CS"/>
</dbReference>
<dbReference type="SUPFAM" id="SSF52540">
    <property type="entry name" value="P-loop containing nucleoside triphosphate hydrolases"/>
    <property type="match status" value="1"/>
</dbReference>
<dbReference type="SMART" id="SM00382">
    <property type="entry name" value="AAA"/>
    <property type="match status" value="1"/>
</dbReference>
<evidence type="ECO:0000256" key="1">
    <source>
        <dbReference type="ARBA" id="ARBA00005417"/>
    </source>
</evidence>
<dbReference type="AlphaFoldDB" id="I3DAQ2"/>
<evidence type="ECO:0000259" key="5">
    <source>
        <dbReference type="PROSITE" id="PS50893"/>
    </source>
</evidence>
<dbReference type="PANTHER" id="PTHR46743">
    <property type="entry name" value="TEICHOIC ACIDS EXPORT ATP-BINDING PROTEIN TAGH"/>
    <property type="match status" value="1"/>
</dbReference>
<proteinExistence type="inferred from homology"/>
<evidence type="ECO:0000256" key="4">
    <source>
        <dbReference type="ARBA" id="ARBA00022840"/>
    </source>
</evidence>
<name>I3DAQ2_9PAST</name>
<dbReference type="eggNOG" id="COG1134">
    <property type="taxonomic scope" value="Bacteria"/>
</dbReference>
<organism evidence="6 7">
    <name type="scientific">Pasteurella bettyae CCUG 2042</name>
    <dbReference type="NCBI Taxonomy" id="1095749"/>
    <lineage>
        <taxon>Bacteria</taxon>
        <taxon>Pseudomonadati</taxon>
        <taxon>Pseudomonadota</taxon>
        <taxon>Gammaproteobacteria</taxon>
        <taxon>Pasteurellales</taxon>
        <taxon>Pasteurellaceae</taxon>
        <taxon>Pasteurella</taxon>
    </lineage>
</organism>
<dbReference type="InterPro" id="IPR003439">
    <property type="entry name" value="ABC_transporter-like_ATP-bd"/>
</dbReference>
<dbReference type="PANTHER" id="PTHR46743:SF2">
    <property type="entry name" value="TEICHOIC ACIDS EXPORT ATP-BINDING PROTEIN TAGH"/>
    <property type="match status" value="1"/>
</dbReference>
<dbReference type="GO" id="GO:0140359">
    <property type="term" value="F:ABC-type transporter activity"/>
    <property type="evidence" value="ECO:0007669"/>
    <property type="project" value="InterPro"/>
</dbReference>
<protein>
    <submittedName>
        <fullName evidence="6">Putative ATP-binding protein BexA</fullName>
    </submittedName>
</protein>
<evidence type="ECO:0000313" key="6">
    <source>
        <dbReference type="EMBL" id="EIJ68795.1"/>
    </source>
</evidence>
<keyword evidence="2" id="KW-0813">Transport</keyword>
<keyword evidence="3" id="KW-0547">Nucleotide-binding</keyword>
<comment type="caution">
    <text evidence="6">The sequence shown here is derived from an EMBL/GenBank/DDBJ whole genome shotgun (WGS) entry which is preliminary data.</text>
</comment>
<gene>
    <name evidence="6" type="ORF">HMPREF1052_1331</name>
</gene>
<reference evidence="6 7" key="1">
    <citation type="submission" date="2012-03" db="EMBL/GenBank/DDBJ databases">
        <authorList>
            <person name="Harkins D.M."/>
            <person name="Madupu R."/>
            <person name="Durkin A.S."/>
            <person name="Torralba M."/>
            <person name="Methe B."/>
            <person name="Sutton G.G."/>
            <person name="Nelson K.E."/>
        </authorList>
    </citation>
    <scope>NUCLEOTIDE SEQUENCE [LARGE SCALE GENOMIC DNA]</scope>
    <source>
        <strain evidence="6 7">CCUG 2042</strain>
    </source>
</reference>
<dbReference type="PROSITE" id="PS50893">
    <property type="entry name" value="ABC_TRANSPORTER_2"/>
    <property type="match status" value="1"/>
</dbReference>
<dbReference type="PATRIC" id="fig|1095749.3.peg.1435"/>
<sequence length="323" mass="36975">MIRVKNVSKRYHTNNGWRTVLQNINFDLHKGEKIGILGRNGAGKSTLIRLMSGVEAPTAGTIERHMSISWPLAFSGAFQGSLTGMDNLRFICRIYNADIDYVQAFTEEFSELGEYLYEPVKKYSSGMKARLAFALSLSVEFDCYLIDEVIAVGDSRFAAKCKYELFEKRKDRSIILVSHSPSAIKEYCDNAMVLDQGLMYKFDNIDDAYQYYNQEQISEFKDDKNTLKTVLIGKTFIFSRYNDSYPRTILLETDGVVTTLAGTPHHNETFWDVINNNFVFKNAKGEISGKFFTMQQKNNRFEGFGYSELNKSIIFKLIEQKSS</sequence>
<dbReference type="GO" id="GO:0005524">
    <property type="term" value="F:ATP binding"/>
    <property type="evidence" value="ECO:0007669"/>
    <property type="project" value="UniProtKB-KW"/>
</dbReference>
<dbReference type="GO" id="GO:0016887">
    <property type="term" value="F:ATP hydrolysis activity"/>
    <property type="evidence" value="ECO:0007669"/>
    <property type="project" value="InterPro"/>
</dbReference>
<evidence type="ECO:0000256" key="2">
    <source>
        <dbReference type="ARBA" id="ARBA00022448"/>
    </source>
</evidence>
<dbReference type="InterPro" id="IPR050683">
    <property type="entry name" value="Bact_Polysacc_Export_ATP-bd"/>
</dbReference>
<dbReference type="GO" id="GO:0016020">
    <property type="term" value="C:membrane"/>
    <property type="evidence" value="ECO:0007669"/>
    <property type="project" value="InterPro"/>
</dbReference>
<dbReference type="InterPro" id="IPR003593">
    <property type="entry name" value="AAA+_ATPase"/>
</dbReference>
<dbReference type="EMBL" id="AJSX01000034">
    <property type="protein sequence ID" value="EIJ68795.1"/>
    <property type="molecule type" value="Genomic_DNA"/>
</dbReference>
<dbReference type="Pfam" id="PF00005">
    <property type="entry name" value="ABC_tran"/>
    <property type="match status" value="1"/>
</dbReference>
<dbReference type="InterPro" id="IPR027417">
    <property type="entry name" value="P-loop_NTPase"/>
</dbReference>
<evidence type="ECO:0000313" key="7">
    <source>
        <dbReference type="Proteomes" id="UP000006457"/>
    </source>
</evidence>
<dbReference type="PROSITE" id="PS00211">
    <property type="entry name" value="ABC_TRANSPORTER_1"/>
    <property type="match status" value="1"/>
</dbReference>
<accession>I3DAQ2</accession>